<dbReference type="Proteomes" id="UP000242447">
    <property type="component" value="Chromosome"/>
</dbReference>
<dbReference type="EMBL" id="CP019937">
    <property type="protein sequence ID" value="ARO13525.1"/>
    <property type="molecule type" value="Genomic_DNA"/>
</dbReference>
<evidence type="ECO:0000313" key="2">
    <source>
        <dbReference type="Proteomes" id="UP000242447"/>
    </source>
</evidence>
<name>A0A1W6NWC8_9RHOB</name>
<dbReference type="InterPro" id="IPR006311">
    <property type="entry name" value="TAT_signal"/>
</dbReference>
<dbReference type="OrthoDB" id="1360726at28211"/>
<keyword evidence="2" id="KW-1185">Reference proteome</keyword>
<dbReference type="STRING" id="92947.BVG79_00165"/>
<dbReference type="PROSITE" id="PS51318">
    <property type="entry name" value="TAT"/>
    <property type="match status" value="1"/>
</dbReference>
<dbReference type="KEGG" id="kro:BVG79_00165"/>
<proteinExistence type="predicted"/>
<accession>A0A1W6NWC8</accession>
<sequence length="146" mass="15612">MPNPHIPAAATGLPIETLSRRALVAGLPALVMAALPAALDAAPAPDPMVALVARWGRARAHWRAAAAADLDGNFETRACKFWERQEYAIQALIEATPIRTVEGLGALCHFLFAGNNNFENDPWPDVPRWALVKVRAWAASQIGGAA</sequence>
<reference evidence="1 2" key="1">
    <citation type="submission" date="2017-02" db="EMBL/GenBank/DDBJ databases">
        <title>Ketogulonicigenium robustum SPU B003 Genome sequencing and assembly.</title>
        <authorList>
            <person name="Li Y."/>
            <person name="Liu L."/>
            <person name="Wang C."/>
            <person name="Zhang M."/>
            <person name="Zhang T."/>
            <person name="Zhang Y."/>
        </authorList>
    </citation>
    <scope>NUCLEOTIDE SEQUENCE [LARGE SCALE GENOMIC DNA]</scope>
    <source>
        <strain evidence="1 2">SPU_B003</strain>
    </source>
</reference>
<organism evidence="1 2">
    <name type="scientific">Ketogulonicigenium robustum</name>
    <dbReference type="NCBI Taxonomy" id="92947"/>
    <lineage>
        <taxon>Bacteria</taxon>
        <taxon>Pseudomonadati</taxon>
        <taxon>Pseudomonadota</taxon>
        <taxon>Alphaproteobacteria</taxon>
        <taxon>Rhodobacterales</taxon>
        <taxon>Roseobacteraceae</taxon>
        <taxon>Ketogulonicigenium</taxon>
    </lineage>
</organism>
<dbReference type="RefSeq" id="WP_085785235.1">
    <property type="nucleotide sequence ID" value="NZ_CP019937.1"/>
</dbReference>
<evidence type="ECO:0000313" key="1">
    <source>
        <dbReference type="EMBL" id="ARO13525.1"/>
    </source>
</evidence>
<protein>
    <submittedName>
        <fullName evidence="1">Uncharacterized protein</fullName>
    </submittedName>
</protein>
<gene>
    <name evidence="1" type="ORF">BVG79_00165</name>
</gene>
<dbReference type="AlphaFoldDB" id="A0A1W6NWC8"/>